<evidence type="ECO:0000256" key="6">
    <source>
        <dbReference type="ARBA" id="ARBA00023136"/>
    </source>
</evidence>
<protein>
    <submittedName>
        <fullName evidence="9">Outer membrane transport protein, OMPP1/FadL/TodX family</fullName>
    </submittedName>
</protein>
<dbReference type="AlphaFoldDB" id="A0A1E8PKQ1"/>
<evidence type="ECO:0000313" key="10">
    <source>
        <dbReference type="Proteomes" id="UP000092634"/>
    </source>
</evidence>
<dbReference type="Proteomes" id="UP000092634">
    <property type="component" value="Unassembled WGS sequence"/>
</dbReference>
<dbReference type="Pfam" id="PF03349">
    <property type="entry name" value="Toluene_X"/>
    <property type="match status" value="1"/>
</dbReference>
<evidence type="ECO:0000313" key="9">
    <source>
        <dbReference type="EMBL" id="OFJ46785.1"/>
    </source>
</evidence>
<sequence>MKHKYLPLLIVAAFAGISSTAQASGYRFGSQSVAAQGTADASGAEAGDASTIFYNPAGLSRLEGTQFVGGGTIVVPHSTYQDMGSKAFYPSAARAPFAATKDYAPDAVVAPALYASKKINEQWTVGAGLFVPYGAKLDYGNDWYGRYAITHIKLEAIALNPSVSFKLDQHHAFGFGITAEYMKAELGQGVDVPGSVAYLHDKAPAASKAFLDSIGMMQGQAAKVAAGLALQGAKDGHASMNGHDWGFGFNLGYLYQMNEGTRFGISYRSSISHKLKGITIWDFSQVSNNAAVNAFVAKASRKANSEALVELRTPETVSVNAFHQMDDRWALMGDVTWTRTSRLQNLDIQFPPTAEGAERIRQNWKDTYRVSLGSNYKYSESLMLRAGIAHDQAPVRSAELRHPALPDSDRMQYSIGANWKLNANSSIDLAYSYIDFKDAPMNYKNDCTPVSPITAACTGNGETTKGLFKTRMQLIGLAYNYKF</sequence>
<evidence type="ECO:0000256" key="4">
    <source>
        <dbReference type="ARBA" id="ARBA00022692"/>
    </source>
</evidence>
<comment type="caution">
    <text evidence="9">The sequence shown here is derived from an EMBL/GenBank/DDBJ whole genome shotgun (WGS) entry which is preliminary data.</text>
</comment>
<gene>
    <name evidence="9" type="ORF">BA896_019390</name>
</gene>
<evidence type="ECO:0000256" key="8">
    <source>
        <dbReference type="SAM" id="SignalP"/>
    </source>
</evidence>
<dbReference type="EMBL" id="MAQB02000010">
    <property type="protein sequence ID" value="OFJ46785.1"/>
    <property type="molecule type" value="Genomic_DNA"/>
</dbReference>
<dbReference type="PANTHER" id="PTHR35093">
    <property type="entry name" value="OUTER MEMBRANE PROTEIN NMB0088-RELATED"/>
    <property type="match status" value="1"/>
</dbReference>
<keyword evidence="4" id="KW-0812">Transmembrane</keyword>
<keyword evidence="3" id="KW-1134">Transmembrane beta strand</keyword>
<proteinExistence type="inferred from homology"/>
<evidence type="ECO:0000256" key="2">
    <source>
        <dbReference type="ARBA" id="ARBA00008163"/>
    </source>
</evidence>
<dbReference type="PANTHER" id="PTHR35093:SF8">
    <property type="entry name" value="OUTER MEMBRANE PROTEIN NMB0088-RELATED"/>
    <property type="match status" value="1"/>
</dbReference>
<evidence type="ECO:0000256" key="3">
    <source>
        <dbReference type="ARBA" id="ARBA00022452"/>
    </source>
</evidence>
<keyword evidence="5 8" id="KW-0732">Signal</keyword>
<dbReference type="SUPFAM" id="SSF56935">
    <property type="entry name" value="Porins"/>
    <property type="match status" value="1"/>
</dbReference>
<keyword evidence="6" id="KW-0472">Membrane</keyword>
<comment type="subcellular location">
    <subcellularLocation>
        <location evidence="1">Cell outer membrane</location>
        <topology evidence="1">Multi-pass membrane protein</topology>
    </subcellularLocation>
</comment>
<feature type="signal peptide" evidence="8">
    <location>
        <begin position="1"/>
        <end position="23"/>
    </location>
</feature>
<dbReference type="GO" id="GO:0015483">
    <property type="term" value="F:long-chain fatty acid transporting porin activity"/>
    <property type="evidence" value="ECO:0007669"/>
    <property type="project" value="TreeGrafter"/>
</dbReference>
<evidence type="ECO:0000256" key="7">
    <source>
        <dbReference type="ARBA" id="ARBA00023237"/>
    </source>
</evidence>
<accession>A0A1E8PKQ1</accession>
<organism evidence="9 10">
    <name type="scientific">Janthinobacterium lividum</name>
    <dbReference type="NCBI Taxonomy" id="29581"/>
    <lineage>
        <taxon>Bacteria</taxon>
        <taxon>Pseudomonadati</taxon>
        <taxon>Pseudomonadota</taxon>
        <taxon>Betaproteobacteria</taxon>
        <taxon>Burkholderiales</taxon>
        <taxon>Oxalobacteraceae</taxon>
        <taxon>Janthinobacterium</taxon>
    </lineage>
</organism>
<reference evidence="9 10" key="1">
    <citation type="submission" date="2016-10" db="EMBL/GenBank/DDBJ databases">
        <title>Updated version of Genome Assembly of Janthinobacterium lividum ERGS5:01.</title>
        <authorList>
            <person name="Kumar R."/>
            <person name="Acharya V."/>
            <person name="Singh D."/>
        </authorList>
    </citation>
    <scope>NUCLEOTIDE SEQUENCE [LARGE SCALE GENOMIC DNA]</scope>
    <source>
        <strain evidence="9 10">ERGS5:01</strain>
    </source>
</reference>
<dbReference type="InterPro" id="IPR005017">
    <property type="entry name" value="OMPP1/FadL/TodX"/>
</dbReference>
<evidence type="ECO:0000256" key="5">
    <source>
        <dbReference type="ARBA" id="ARBA00022729"/>
    </source>
</evidence>
<comment type="similarity">
    <text evidence="2">Belongs to the OmpP1/FadL family.</text>
</comment>
<feature type="chain" id="PRO_5009214463" evidence="8">
    <location>
        <begin position="24"/>
        <end position="483"/>
    </location>
</feature>
<evidence type="ECO:0000256" key="1">
    <source>
        <dbReference type="ARBA" id="ARBA00004571"/>
    </source>
</evidence>
<dbReference type="Gene3D" id="2.40.160.60">
    <property type="entry name" value="Outer membrane protein transport protein (OMPP1/FadL/TodX)"/>
    <property type="match status" value="1"/>
</dbReference>
<keyword evidence="7" id="KW-0998">Cell outer membrane</keyword>
<dbReference type="GO" id="GO:0009279">
    <property type="term" value="C:cell outer membrane"/>
    <property type="evidence" value="ECO:0007669"/>
    <property type="project" value="UniProtKB-SubCell"/>
</dbReference>
<name>A0A1E8PKQ1_9BURK</name>